<comment type="caution">
    <text evidence="1">The sequence shown here is derived from an EMBL/GenBank/DDBJ whole genome shotgun (WGS) entry which is preliminary data.</text>
</comment>
<evidence type="ECO:0000313" key="1">
    <source>
        <dbReference type="EMBL" id="NUZ05911.1"/>
    </source>
</evidence>
<dbReference type="EMBL" id="JABWMJ010000003">
    <property type="protein sequence ID" value="NUZ05911.1"/>
    <property type="molecule type" value="Genomic_DNA"/>
</dbReference>
<dbReference type="AlphaFoldDB" id="A0A7Y6NMG8"/>
<organism evidence="1 2">
    <name type="scientific">Piscinibacter koreensis</name>
    <dbReference type="NCBI Taxonomy" id="2742824"/>
    <lineage>
        <taxon>Bacteria</taxon>
        <taxon>Pseudomonadati</taxon>
        <taxon>Pseudomonadota</taxon>
        <taxon>Betaproteobacteria</taxon>
        <taxon>Burkholderiales</taxon>
        <taxon>Sphaerotilaceae</taxon>
        <taxon>Piscinibacter</taxon>
    </lineage>
</organism>
<keyword evidence="2" id="KW-1185">Reference proteome</keyword>
<evidence type="ECO:0000313" key="2">
    <source>
        <dbReference type="Proteomes" id="UP000529637"/>
    </source>
</evidence>
<dbReference type="Proteomes" id="UP000529637">
    <property type="component" value="Unassembled WGS sequence"/>
</dbReference>
<proteinExistence type="predicted"/>
<sequence length="246" mass="26436">MSPLLNFAQSLISASPDELARLFGGIDEQRTRERLSHDAPAADVARPITRLLQLPAGRGPGAAVDVARLAEVLSSIHDKQSREREADGAAYEQLWRKLRGVESKLAEHASLVDAVMTKVAPLHPAPAALPASTLQQTILVQCPRAGRSAGRFRCLNRFSEQVEVSIASSAVHRPDGDGSPVQGAIAGVEPARFILAARAHRVVELQLDLRNADTSGVDAVSASFAVHMGNKPHARVWLEATLYDEQ</sequence>
<dbReference type="RefSeq" id="WP_176068290.1">
    <property type="nucleotide sequence ID" value="NZ_JABWMJ010000003.1"/>
</dbReference>
<gene>
    <name evidence="1" type="ORF">HQN59_09045</name>
</gene>
<protein>
    <submittedName>
        <fullName evidence="1">Uncharacterized protein</fullName>
    </submittedName>
</protein>
<accession>A0A7Y6NMG8</accession>
<name>A0A7Y6NMG8_9BURK</name>
<reference evidence="1 2" key="1">
    <citation type="submission" date="2020-06" db="EMBL/GenBank/DDBJ databases">
        <title>Schlegella sp. ID0723 isolated from air conditioner.</title>
        <authorList>
            <person name="Kim D.Y."/>
            <person name="Kim D.-U."/>
        </authorList>
    </citation>
    <scope>NUCLEOTIDE SEQUENCE [LARGE SCALE GENOMIC DNA]</scope>
    <source>
        <strain evidence="1 2">ID0723</strain>
    </source>
</reference>